<dbReference type="PROSITE" id="PS50977">
    <property type="entry name" value="HTH_TETR_2"/>
    <property type="match status" value="1"/>
</dbReference>
<evidence type="ECO:0000313" key="4">
    <source>
        <dbReference type="EMBL" id="EWC91917.1"/>
    </source>
</evidence>
<name>Z4WSW6_9PORP</name>
<dbReference type="GO" id="GO:0003677">
    <property type="term" value="F:DNA binding"/>
    <property type="evidence" value="ECO:0007669"/>
    <property type="project" value="UniProtKB-UniRule"/>
</dbReference>
<dbReference type="Gene3D" id="1.10.357.10">
    <property type="entry name" value="Tetracycline Repressor, domain 2"/>
    <property type="match status" value="1"/>
</dbReference>
<dbReference type="RefSeq" id="WP_248616884.1">
    <property type="nucleotide sequence ID" value="NZ_JDFF01000021.1"/>
</dbReference>
<dbReference type="InterPro" id="IPR001647">
    <property type="entry name" value="HTH_TetR"/>
</dbReference>
<organism evidence="4 5">
    <name type="scientific">Porphyromonas catoniae ATCC 51270</name>
    <dbReference type="NCBI Taxonomy" id="887901"/>
    <lineage>
        <taxon>Bacteria</taxon>
        <taxon>Pseudomonadati</taxon>
        <taxon>Bacteroidota</taxon>
        <taxon>Bacteroidia</taxon>
        <taxon>Bacteroidales</taxon>
        <taxon>Porphyromonadaceae</taxon>
        <taxon>Porphyromonas</taxon>
    </lineage>
</organism>
<dbReference type="PATRIC" id="fig|887901.3.peg.1154"/>
<dbReference type="EMBL" id="JDFF01000021">
    <property type="protein sequence ID" value="EWC91917.1"/>
    <property type="molecule type" value="Genomic_DNA"/>
</dbReference>
<comment type="caution">
    <text evidence="4">The sequence shown here is derived from an EMBL/GenBank/DDBJ whole genome shotgun (WGS) entry which is preliminary data.</text>
</comment>
<reference evidence="4 5" key="1">
    <citation type="submission" date="2014-01" db="EMBL/GenBank/DDBJ databases">
        <authorList>
            <person name="Durkin A.S."/>
            <person name="McCorrison J."/>
            <person name="Torralba M."/>
            <person name="Gillis M."/>
            <person name="Haft D.H."/>
            <person name="Methe B."/>
            <person name="Sutton G."/>
            <person name="Nelson K.E."/>
        </authorList>
    </citation>
    <scope>NUCLEOTIDE SEQUENCE [LARGE SCALE GENOMIC DNA]</scope>
    <source>
        <strain evidence="4 5">ATCC 51270</strain>
    </source>
</reference>
<dbReference type="InterPro" id="IPR009057">
    <property type="entry name" value="Homeodomain-like_sf"/>
</dbReference>
<protein>
    <submittedName>
        <fullName evidence="4">WHG domain protein</fullName>
    </submittedName>
</protein>
<dbReference type="AlphaFoldDB" id="Z4WSW6"/>
<evidence type="ECO:0000259" key="3">
    <source>
        <dbReference type="PROSITE" id="PS50977"/>
    </source>
</evidence>
<keyword evidence="1 2" id="KW-0238">DNA-binding</keyword>
<dbReference type="SUPFAM" id="SSF46689">
    <property type="entry name" value="Homeodomain-like"/>
    <property type="match status" value="1"/>
</dbReference>
<feature type="DNA-binding region" description="H-T-H motif" evidence="2">
    <location>
        <begin position="40"/>
        <end position="59"/>
    </location>
</feature>
<evidence type="ECO:0000313" key="5">
    <source>
        <dbReference type="Proteomes" id="UP000023482"/>
    </source>
</evidence>
<keyword evidence="5" id="KW-1185">Reference proteome</keyword>
<dbReference type="SUPFAM" id="SSF48498">
    <property type="entry name" value="Tetracyclin repressor-like, C-terminal domain"/>
    <property type="match status" value="1"/>
</dbReference>
<evidence type="ECO:0000256" key="2">
    <source>
        <dbReference type="PROSITE-ProRule" id="PRU00335"/>
    </source>
</evidence>
<proteinExistence type="predicted"/>
<accession>Z4WSW6</accession>
<evidence type="ECO:0000256" key="1">
    <source>
        <dbReference type="ARBA" id="ARBA00023125"/>
    </source>
</evidence>
<dbReference type="Proteomes" id="UP000023482">
    <property type="component" value="Unassembled WGS sequence"/>
</dbReference>
<sequence>MLYYISYQFGFVPKLTTITQEAIIDTAFEMVRKEGFGVLSARSIAKQIGCSTQPIYCCYKNMGDLKAELCQRALPYLQNIMLHCSKTGNVLLDMGLGYVRMAYTEPALFKAFYMDNIMNVKLTDIFPESRQAVEIMKDSEEYQHLSEEEVKSGIAKAWMLAHGIASLVAVGMLVYDEEKILEILNNP</sequence>
<gene>
    <name evidence="4" type="ORF">HMPREF0636_0035</name>
</gene>
<dbReference type="InterPro" id="IPR036271">
    <property type="entry name" value="Tet_transcr_reg_TetR-rel_C_sf"/>
</dbReference>
<feature type="domain" description="HTH tetR-type" evidence="3">
    <location>
        <begin position="17"/>
        <end position="77"/>
    </location>
</feature>